<protein>
    <submittedName>
        <fullName evidence="1">Uncharacterized protein</fullName>
    </submittedName>
</protein>
<proteinExistence type="predicted"/>
<evidence type="ECO:0000313" key="1">
    <source>
        <dbReference type="EMBL" id="KPJ01833.1"/>
    </source>
</evidence>
<dbReference type="AlphaFoldDB" id="A0A194Q8I2"/>
<accession>A0A194Q8I2</accession>
<dbReference type="EMBL" id="KQ459302">
    <property type="protein sequence ID" value="KPJ01833.1"/>
    <property type="molecule type" value="Genomic_DNA"/>
</dbReference>
<gene>
    <name evidence="1" type="ORF">RR46_06129</name>
</gene>
<reference evidence="1 2" key="1">
    <citation type="journal article" date="2015" name="Nat. Commun.">
        <title>Outbred genome sequencing and CRISPR/Cas9 gene editing in butterflies.</title>
        <authorList>
            <person name="Li X."/>
            <person name="Fan D."/>
            <person name="Zhang W."/>
            <person name="Liu G."/>
            <person name="Zhang L."/>
            <person name="Zhao L."/>
            <person name="Fang X."/>
            <person name="Chen L."/>
            <person name="Dong Y."/>
            <person name="Chen Y."/>
            <person name="Ding Y."/>
            <person name="Zhao R."/>
            <person name="Feng M."/>
            <person name="Zhu Y."/>
            <person name="Feng Y."/>
            <person name="Jiang X."/>
            <person name="Zhu D."/>
            <person name="Xiang H."/>
            <person name="Feng X."/>
            <person name="Li S."/>
            <person name="Wang J."/>
            <person name="Zhang G."/>
            <person name="Kronforst M.R."/>
            <person name="Wang W."/>
        </authorList>
    </citation>
    <scope>NUCLEOTIDE SEQUENCE [LARGE SCALE GENOMIC DNA]</scope>
    <source>
        <strain evidence="1">Ya'a_city_454_Px</strain>
        <tissue evidence="1">Whole body</tissue>
    </source>
</reference>
<evidence type="ECO:0000313" key="2">
    <source>
        <dbReference type="Proteomes" id="UP000053268"/>
    </source>
</evidence>
<organism evidence="1 2">
    <name type="scientific">Papilio xuthus</name>
    <name type="common">Asian swallowtail butterfly</name>
    <dbReference type="NCBI Taxonomy" id="66420"/>
    <lineage>
        <taxon>Eukaryota</taxon>
        <taxon>Metazoa</taxon>
        <taxon>Ecdysozoa</taxon>
        <taxon>Arthropoda</taxon>
        <taxon>Hexapoda</taxon>
        <taxon>Insecta</taxon>
        <taxon>Pterygota</taxon>
        <taxon>Neoptera</taxon>
        <taxon>Endopterygota</taxon>
        <taxon>Lepidoptera</taxon>
        <taxon>Glossata</taxon>
        <taxon>Ditrysia</taxon>
        <taxon>Papilionoidea</taxon>
        <taxon>Papilionidae</taxon>
        <taxon>Papilioninae</taxon>
        <taxon>Papilio</taxon>
    </lineage>
</organism>
<name>A0A194Q8I2_PAPXU</name>
<keyword evidence="2" id="KW-1185">Reference proteome</keyword>
<sequence>MAANQPTTNKSAWDRYLSIVKGCNIEIMGLKSEDDKRPSKLAIMDDISDTPTEMNDHTYIVKVSEVFKFALNLAIQKKHISLG</sequence>
<dbReference type="Proteomes" id="UP000053268">
    <property type="component" value="Unassembled WGS sequence"/>
</dbReference>